<dbReference type="InterPro" id="IPR013520">
    <property type="entry name" value="Ribonucl_H"/>
</dbReference>
<gene>
    <name evidence="10 11" type="primary">dinG</name>
    <name evidence="13" type="ORF">JW886_08620</name>
</gene>
<dbReference type="PANTHER" id="PTHR30231:SF41">
    <property type="entry name" value="DNA POLYMERASE III SUBUNIT EPSILON"/>
    <property type="match status" value="1"/>
</dbReference>
<dbReference type="Pfam" id="PF13307">
    <property type="entry name" value="Helicase_C_2"/>
    <property type="match status" value="1"/>
</dbReference>
<keyword evidence="4 10" id="KW-0540">Nuclease</keyword>
<dbReference type="InterPro" id="IPR006555">
    <property type="entry name" value="ATP-dep_Helicase_C"/>
</dbReference>
<dbReference type="GO" id="GO:0003677">
    <property type="term" value="F:DNA binding"/>
    <property type="evidence" value="ECO:0007669"/>
    <property type="project" value="InterPro"/>
</dbReference>
<comment type="function">
    <text evidence="10 11">3'-5' exonuclease.</text>
</comment>
<feature type="domain" description="Helicase ATP-binding" evidence="12">
    <location>
        <begin position="245"/>
        <end position="513"/>
    </location>
</feature>
<evidence type="ECO:0000259" key="12">
    <source>
        <dbReference type="PROSITE" id="PS51193"/>
    </source>
</evidence>
<dbReference type="RefSeq" id="WP_205871871.1">
    <property type="nucleotide sequence ID" value="NZ_CP070872.1"/>
</dbReference>
<comment type="similarity">
    <text evidence="10 11">Belongs to the helicase family. DinG subfamily. Type 2 sub-subfamily.</text>
</comment>
<reference evidence="13 14" key="1">
    <citation type="submission" date="2021-02" db="EMBL/GenBank/DDBJ databases">
        <title>Complete genome sequence of Lactococcus lactis strain K_LL004.</title>
        <authorList>
            <person name="Kim H.B."/>
        </authorList>
    </citation>
    <scope>NUCLEOTIDE SEQUENCE [LARGE SCALE GENOMIC DNA]</scope>
    <source>
        <strain evidence="13 14">K_LL004</strain>
    </source>
</reference>
<sequence length="800" mass="90285">MTRYAVVDLEATDAHSSENKIIQIGIALVEEGRIVGTFSTDVNPHETLLPRISELTGLSDKRLSVAPDFSEIAGEVREILTDCVFVAHNARFDYGLLEKSFFMAGLEFNEMPRVDTVDLARVFFPTFDKYGLEALSEHLHLSHEHPHAALSDAYATAELLLKIQEEIRALPRVVLEELLRHADNLLFETKLFLQEQLEKTELAPAGLKIVHNIATKCVPKGESVRKKGTLASQSRLLTELSADFSENIHKLGLSPRTKQEKLAHLIQKELAFPQPSFLEAPTGLGKTYGYLLPLLAQGKKIVISTATKVLQKQLLHDVAPRLEEVFGVKMAKIVGTQNYISLTKFSKLLLNDTDGKNFEIFKMKVLIWLTQTSTGELDELSKVMTNADYFASICHDGYVNPKQFHYEQDFWLKAQKEAQVASIKVVNHAYLIERLADYPETFLEERVLVVDEAQQLFPIMESAGQRSLKIADELVKIDAAVSENPQLIKRLQESLVYQLNKKELDLAKIKMDAQELGLTELSAFLEDEQQIVWRENGQLFASTRDFYNFAQLIPQATKLMMIGATLSLSKDKPSFPELLGFADYRFFKIDGHPVPNQELIALTDAPNIKNLSVVDYADYTASTLSELARLELPMVVLFTSKIALTFVAEKMSADGFEILAQDINGTPAQLKKKFDKGESKILLGLGSFWEGVDFDKQNQLLLVIPRLPFATPDDILTKKYAQKFENPFYDFNVPMATLKLRQAIGRVNRRRNQYSSVIVLDNRLAGKSYAKRMRRNLAEALPVKMLNLLDTVSEIKKFLI</sequence>
<dbReference type="InterPro" id="IPR036397">
    <property type="entry name" value="RNaseH_sf"/>
</dbReference>
<evidence type="ECO:0000256" key="4">
    <source>
        <dbReference type="ARBA" id="ARBA00022722"/>
    </source>
</evidence>
<dbReference type="InterPro" id="IPR027417">
    <property type="entry name" value="P-loop_NTPase"/>
</dbReference>
<dbReference type="InterPro" id="IPR012337">
    <property type="entry name" value="RNaseH-like_sf"/>
</dbReference>
<dbReference type="InterPro" id="IPR011545">
    <property type="entry name" value="DEAD/DEAH_box_helicase_dom"/>
</dbReference>
<keyword evidence="5 10" id="KW-0547">Nucleotide-binding</keyword>
<dbReference type="SMART" id="SM00479">
    <property type="entry name" value="EXOIII"/>
    <property type="match status" value="1"/>
</dbReference>
<dbReference type="InterPro" id="IPR014013">
    <property type="entry name" value="Helic_SF1/SF2_ATP-bd_DinG/Rad3"/>
</dbReference>
<evidence type="ECO:0000256" key="11">
    <source>
        <dbReference type="RuleBase" id="RU364106"/>
    </source>
</evidence>
<keyword evidence="1" id="KW-0808">Transferase</keyword>
<dbReference type="CDD" id="cd06127">
    <property type="entry name" value="DEDDh"/>
    <property type="match status" value="1"/>
</dbReference>
<keyword evidence="8 10" id="KW-0067">ATP-binding</keyword>
<keyword evidence="6 10" id="KW-0378">Hydrolase</keyword>
<evidence type="ECO:0000313" key="14">
    <source>
        <dbReference type="Proteomes" id="UP000663608"/>
    </source>
</evidence>
<dbReference type="NCBIfam" id="TIGR00573">
    <property type="entry name" value="dnaq"/>
    <property type="match status" value="1"/>
</dbReference>
<evidence type="ECO:0000256" key="8">
    <source>
        <dbReference type="ARBA" id="ARBA00022840"/>
    </source>
</evidence>
<keyword evidence="3" id="KW-0235">DNA replication</keyword>
<dbReference type="AlphaFoldDB" id="A0AA45QR17"/>
<dbReference type="InterPro" id="IPR006054">
    <property type="entry name" value="DnaQ"/>
</dbReference>
<feature type="binding site" evidence="10">
    <location>
        <begin position="280"/>
        <end position="287"/>
    </location>
    <ligand>
        <name>ATP</name>
        <dbReference type="ChEBI" id="CHEBI:30616"/>
    </ligand>
</feature>
<dbReference type="GO" id="GO:0016818">
    <property type="term" value="F:hydrolase activity, acting on acid anhydrides, in phosphorus-containing anhydrides"/>
    <property type="evidence" value="ECO:0007669"/>
    <property type="project" value="InterPro"/>
</dbReference>
<evidence type="ECO:0000256" key="9">
    <source>
        <dbReference type="ARBA" id="ARBA00022932"/>
    </source>
</evidence>
<proteinExistence type="inferred from homology"/>
<dbReference type="GO" id="GO:0008408">
    <property type="term" value="F:3'-5' exonuclease activity"/>
    <property type="evidence" value="ECO:0007669"/>
    <property type="project" value="UniProtKB-UniRule"/>
</dbReference>
<dbReference type="EMBL" id="CP070872">
    <property type="protein sequence ID" value="QSE76513.1"/>
    <property type="molecule type" value="Genomic_DNA"/>
</dbReference>
<dbReference type="KEGG" id="lti:JW886_08620"/>
<dbReference type="HAMAP" id="MF_02206">
    <property type="entry name" value="DinG_exonucl"/>
    <property type="match status" value="1"/>
</dbReference>
<dbReference type="InterPro" id="IPR006310">
    <property type="entry name" value="DinG"/>
</dbReference>
<dbReference type="SMART" id="SM00491">
    <property type="entry name" value="HELICc2"/>
    <property type="match status" value="1"/>
</dbReference>
<dbReference type="Pfam" id="PF00270">
    <property type="entry name" value="DEAD"/>
    <property type="match status" value="1"/>
</dbReference>
<dbReference type="Gene3D" id="3.40.50.300">
    <property type="entry name" value="P-loop containing nucleotide triphosphate hydrolases"/>
    <property type="match status" value="2"/>
</dbReference>
<accession>A0AA45QR17</accession>
<dbReference type="GO" id="GO:0003887">
    <property type="term" value="F:DNA-directed DNA polymerase activity"/>
    <property type="evidence" value="ECO:0007669"/>
    <property type="project" value="UniProtKB-KW"/>
</dbReference>
<dbReference type="PROSITE" id="PS51193">
    <property type="entry name" value="HELICASE_ATP_BIND_2"/>
    <property type="match status" value="1"/>
</dbReference>
<evidence type="ECO:0000313" key="13">
    <source>
        <dbReference type="EMBL" id="QSE76513.1"/>
    </source>
</evidence>
<dbReference type="PANTHER" id="PTHR30231">
    <property type="entry name" value="DNA POLYMERASE III SUBUNIT EPSILON"/>
    <property type="match status" value="1"/>
</dbReference>
<dbReference type="GO" id="GO:0045004">
    <property type="term" value="P:DNA replication proofreading"/>
    <property type="evidence" value="ECO:0007669"/>
    <property type="project" value="TreeGrafter"/>
</dbReference>
<evidence type="ECO:0000256" key="6">
    <source>
        <dbReference type="ARBA" id="ARBA00022801"/>
    </source>
</evidence>
<organism evidence="13 14">
    <name type="scientific">Lactococcus taiwanensis</name>
    <dbReference type="NCBI Taxonomy" id="1151742"/>
    <lineage>
        <taxon>Bacteria</taxon>
        <taxon>Bacillati</taxon>
        <taxon>Bacillota</taxon>
        <taxon>Bacilli</taxon>
        <taxon>Lactobacillales</taxon>
        <taxon>Streptococcaceae</taxon>
        <taxon>Lactococcus</taxon>
    </lineage>
</organism>
<evidence type="ECO:0000256" key="3">
    <source>
        <dbReference type="ARBA" id="ARBA00022705"/>
    </source>
</evidence>
<feature type="short sequence motif" description="DEAH box" evidence="10">
    <location>
        <begin position="451"/>
        <end position="454"/>
    </location>
</feature>
<dbReference type="Pfam" id="PF00929">
    <property type="entry name" value="RNase_T"/>
    <property type="match status" value="1"/>
</dbReference>
<dbReference type="NCBIfam" id="TIGR01407">
    <property type="entry name" value="dinG_rel"/>
    <property type="match status" value="1"/>
</dbReference>
<dbReference type="GO" id="GO:0004386">
    <property type="term" value="F:helicase activity"/>
    <property type="evidence" value="ECO:0007669"/>
    <property type="project" value="InterPro"/>
</dbReference>
<dbReference type="SUPFAM" id="SSF52540">
    <property type="entry name" value="P-loop containing nucleoside triphosphate hydrolases"/>
    <property type="match status" value="1"/>
</dbReference>
<protein>
    <recommendedName>
        <fullName evidence="10 11">3'-5' exonuclease DinG</fullName>
        <ecNumber evidence="10 11">3.1.-.-</ecNumber>
    </recommendedName>
</protein>
<evidence type="ECO:0000256" key="7">
    <source>
        <dbReference type="ARBA" id="ARBA00022839"/>
    </source>
</evidence>
<keyword evidence="7 10" id="KW-0269">Exonuclease</keyword>
<dbReference type="FunFam" id="3.30.420.10:FF:000045">
    <property type="entry name" value="3'-5' exonuclease DinG"/>
    <property type="match status" value="1"/>
</dbReference>
<keyword evidence="2" id="KW-0548">Nucleotidyltransferase</keyword>
<evidence type="ECO:0000256" key="5">
    <source>
        <dbReference type="ARBA" id="ARBA00022741"/>
    </source>
</evidence>
<dbReference type="GO" id="GO:0005524">
    <property type="term" value="F:ATP binding"/>
    <property type="evidence" value="ECO:0007669"/>
    <property type="project" value="UniProtKB-UniRule"/>
</dbReference>
<evidence type="ECO:0000256" key="2">
    <source>
        <dbReference type="ARBA" id="ARBA00022695"/>
    </source>
</evidence>
<dbReference type="GO" id="GO:0005829">
    <property type="term" value="C:cytosol"/>
    <property type="evidence" value="ECO:0007669"/>
    <property type="project" value="TreeGrafter"/>
</dbReference>
<evidence type="ECO:0000256" key="1">
    <source>
        <dbReference type="ARBA" id="ARBA00022679"/>
    </source>
</evidence>
<dbReference type="InterPro" id="IPR014001">
    <property type="entry name" value="Helicase_ATP-bd"/>
</dbReference>
<keyword evidence="9" id="KW-0239">DNA-directed DNA polymerase</keyword>
<keyword evidence="14" id="KW-1185">Reference proteome</keyword>
<dbReference type="Gene3D" id="3.30.420.10">
    <property type="entry name" value="Ribonuclease H-like superfamily/Ribonuclease H"/>
    <property type="match status" value="1"/>
</dbReference>
<dbReference type="SUPFAM" id="SSF53098">
    <property type="entry name" value="Ribonuclease H-like"/>
    <property type="match status" value="1"/>
</dbReference>
<dbReference type="SMART" id="SM00487">
    <property type="entry name" value="DEXDc"/>
    <property type="match status" value="1"/>
</dbReference>
<name>A0AA45QR17_9LACT</name>
<evidence type="ECO:0000256" key="10">
    <source>
        <dbReference type="HAMAP-Rule" id="MF_02206"/>
    </source>
</evidence>
<dbReference type="EC" id="3.1.-.-" evidence="10 11"/>
<dbReference type="Proteomes" id="UP000663608">
    <property type="component" value="Chromosome"/>
</dbReference>